<dbReference type="InterPro" id="IPR002659">
    <property type="entry name" value="Glyco_trans_31"/>
</dbReference>
<evidence type="ECO:0000256" key="1">
    <source>
        <dbReference type="ARBA" id="ARBA00004323"/>
    </source>
</evidence>
<dbReference type="PANTHER" id="PTHR11214">
    <property type="entry name" value="BETA-1,3-N-ACETYLGLUCOSAMINYLTRANSFERASE"/>
    <property type="match status" value="1"/>
</dbReference>
<dbReference type="Gene3D" id="3.90.550.50">
    <property type="match status" value="1"/>
</dbReference>
<dbReference type="PANTHER" id="PTHR11214:SF376">
    <property type="entry name" value="HEXOSYLTRANSFERASE"/>
    <property type="match status" value="1"/>
</dbReference>
<reference evidence="12 13" key="1">
    <citation type="submission" date="2020-02" db="EMBL/GenBank/DDBJ databases">
        <authorList>
            <person name="Ferguson B K."/>
        </authorList>
    </citation>
    <scope>NUCLEOTIDE SEQUENCE [LARGE SCALE GENOMIC DNA]</scope>
</reference>
<evidence type="ECO:0000256" key="3">
    <source>
        <dbReference type="ARBA" id="ARBA00022676"/>
    </source>
</evidence>
<keyword evidence="11" id="KW-0732">Signal</keyword>
<dbReference type="OrthoDB" id="115198at2759"/>
<keyword evidence="3 10" id="KW-0328">Glycosyltransferase</keyword>
<keyword evidence="8 10" id="KW-0333">Golgi apparatus</keyword>
<gene>
    <name evidence="12" type="ORF">TBRA_LOCUS16869</name>
</gene>
<comment type="subcellular location">
    <subcellularLocation>
        <location evidence="1 10">Golgi apparatus membrane</location>
        <topology evidence="1 10">Single-pass type II membrane protein</topology>
    </subcellularLocation>
</comment>
<keyword evidence="5" id="KW-0812">Transmembrane</keyword>
<sequence>MTLLHRHRANNRTMLASLKAMFVSLVFVVPMPAQNHATSTTTLTPIDGNDNPTIDLNALKFRPTHHDDCHARSPLLLLVMIHSAPGNSDKRNVIRKTWGQRRPEVAVYFVLGRSDEYASRLDGENQRHGDLIQGSFEDTYRNLTYKHVSTLKWITQHCSSKLYTIGASFYIRYRTIVDVSSLDRLTGAKYILKTDDDVFVHTQALLDFLRDPDLIDSYDEPSILCSQPSSLRVLRSWRSKWHTTPREYKDKYYPPYCLGWSVLYSAGAARRLYRAAEGESFFWIDDVFVTGILAKKIGLRPQRMAGLVSSKRDLSRIIDDSRAVKRHILFPPDLSIDTIKTLHCIVTSVDDD</sequence>
<evidence type="ECO:0000256" key="4">
    <source>
        <dbReference type="ARBA" id="ARBA00022679"/>
    </source>
</evidence>
<dbReference type="AlphaFoldDB" id="A0A6H5JCB3"/>
<dbReference type="GO" id="GO:0000139">
    <property type="term" value="C:Golgi membrane"/>
    <property type="evidence" value="ECO:0007669"/>
    <property type="project" value="UniProtKB-SubCell"/>
</dbReference>
<evidence type="ECO:0000256" key="8">
    <source>
        <dbReference type="ARBA" id="ARBA00023034"/>
    </source>
</evidence>
<feature type="signal peptide" evidence="11">
    <location>
        <begin position="1"/>
        <end position="33"/>
    </location>
</feature>
<protein>
    <recommendedName>
        <fullName evidence="10">Hexosyltransferase</fullName>
        <ecNumber evidence="10">2.4.1.-</ecNumber>
    </recommendedName>
</protein>
<dbReference type="EC" id="2.4.1.-" evidence="10"/>
<accession>A0A6H5JCB3</accession>
<name>A0A6H5JCB3_9HYME</name>
<dbReference type="Pfam" id="PF01762">
    <property type="entry name" value="Galactosyl_T"/>
    <property type="match status" value="2"/>
</dbReference>
<evidence type="ECO:0000313" key="12">
    <source>
        <dbReference type="EMBL" id="CAB0045342.1"/>
    </source>
</evidence>
<evidence type="ECO:0000256" key="6">
    <source>
        <dbReference type="ARBA" id="ARBA00022968"/>
    </source>
</evidence>
<comment type="similarity">
    <text evidence="2 10">Belongs to the glycosyltransferase 31 family.</text>
</comment>
<dbReference type="GO" id="GO:0016758">
    <property type="term" value="F:hexosyltransferase activity"/>
    <property type="evidence" value="ECO:0007669"/>
    <property type="project" value="InterPro"/>
</dbReference>
<dbReference type="GO" id="GO:0006493">
    <property type="term" value="P:protein O-linked glycosylation"/>
    <property type="evidence" value="ECO:0007669"/>
    <property type="project" value="TreeGrafter"/>
</dbReference>
<evidence type="ECO:0000256" key="11">
    <source>
        <dbReference type="SAM" id="SignalP"/>
    </source>
</evidence>
<keyword evidence="9" id="KW-0472">Membrane</keyword>
<dbReference type="Proteomes" id="UP000479190">
    <property type="component" value="Unassembled WGS sequence"/>
</dbReference>
<evidence type="ECO:0000256" key="9">
    <source>
        <dbReference type="ARBA" id="ARBA00023136"/>
    </source>
</evidence>
<keyword evidence="13" id="KW-1185">Reference proteome</keyword>
<organism evidence="12 13">
    <name type="scientific">Trichogramma brassicae</name>
    <dbReference type="NCBI Taxonomy" id="86971"/>
    <lineage>
        <taxon>Eukaryota</taxon>
        <taxon>Metazoa</taxon>
        <taxon>Ecdysozoa</taxon>
        <taxon>Arthropoda</taxon>
        <taxon>Hexapoda</taxon>
        <taxon>Insecta</taxon>
        <taxon>Pterygota</taxon>
        <taxon>Neoptera</taxon>
        <taxon>Endopterygota</taxon>
        <taxon>Hymenoptera</taxon>
        <taxon>Apocrita</taxon>
        <taxon>Proctotrupomorpha</taxon>
        <taxon>Chalcidoidea</taxon>
        <taxon>Trichogrammatidae</taxon>
        <taxon>Trichogramma</taxon>
    </lineage>
</organism>
<dbReference type="EMBL" id="CADCXV010001560">
    <property type="protein sequence ID" value="CAB0045342.1"/>
    <property type="molecule type" value="Genomic_DNA"/>
</dbReference>
<evidence type="ECO:0000256" key="7">
    <source>
        <dbReference type="ARBA" id="ARBA00022989"/>
    </source>
</evidence>
<feature type="chain" id="PRO_5026335142" description="Hexosyltransferase" evidence="11">
    <location>
        <begin position="34"/>
        <end position="352"/>
    </location>
</feature>
<keyword evidence="6" id="KW-0735">Signal-anchor</keyword>
<keyword evidence="7" id="KW-1133">Transmembrane helix</keyword>
<proteinExistence type="inferred from homology"/>
<keyword evidence="4" id="KW-0808">Transferase</keyword>
<evidence type="ECO:0000256" key="2">
    <source>
        <dbReference type="ARBA" id="ARBA00008661"/>
    </source>
</evidence>
<evidence type="ECO:0000256" key="10">
    <source>
        <dbReference type="RuleBase" id="RU363063"/>
    </source>
</evidence>
<evidence type="ECO:0000256" key="5">
    <source>
        <dbReference type="ARBA" id="ARBA00022692"/>
    </source>
</evidence>
<evidence type="ECO:0000313" key="13">
    <source>
        <dbReference type="Proteomes" id="UP000479190"/>
    </source>
</evidence>